<feature type="transmembrane region" description="Helical" evidence="2">
    <location>
        <begin position="917"/>
        <end position="939"/>
    </location>
</feature>
<proteinExistence type="predicted"/>
<keyword evidence="2" id="KW-1133">Transmembrane helix</keyword>
<feature type="transmembrane region" description="Helical" evidence="2">
    <location>
        <begin position="863"/>
        <end position="882"/>
    </location>
</feature>
<dbReference type="Gene3D" id="3.30.70.1440">
    <property type="entry name" value="Multidrug efflux transporter AcrB pore domain"/>
    <property type="match status" value="1"/>
</dbReference>
<gene>
    <name evidence="3" type="ORF">SAMN05443551_3722</name>
</gene>
<protein>
    <submittedName>
        <fullName evidence="3">Multidrug efflux pump subunit AcrB</fullName>
    </submittedName>
</protein>
<dbReference type="SUPFAM" id="SSF82866">
    <property type="entry name" value="Multidrug efflux transporter AcrB transmembrane domain"/>
    <property type="match status" value="2"/>
</dbReference>
<dbReference type="PRINTS" id="PR00702">
    <property type="entry name" value="ACRIFLAVINRP"/>
</dbReference>
<dbReference type="Gene3D" id="3.30.70.1430">
    <property type="entry name" value="Multidrug efflux transporter AcrB pore domain"/>
    <property type="match status" value="2"/>
</dbReference>
<keyword evidence="2" id="KW-0812">Transmembrane</keyword>
<feature type="transmembrane region" description="Helical" evidence="2">
    <location>
        <begin position="964"/>
        <end position="986"/>
    </location>
</feature>
<organism evidence="3 4">
    <name type="scientific">Marivita hallyeonensis</name>
    <dbReference type="NCBI Taxonomy" id="996342"/>
    <lineage>
        <taxon>Bacteria</taxon>
        <taxon>Pseudomonadati</taxon>
        <taxon>Pseudomonadota</taxon>
        <taxon>Alphaproteobacteria</taxon>
        <taxon>Rhodobacterales</taxon>
        <taxon>Roseobacteraceae</taxon>
        <taxon>Marivita</taxon>
    </lineage>
</organism>
<dbReference type="STRING" id="996342.SAMN05443551_3722"/>
<dbReference type="AlphaFoldDB" id="A0A1M5X408"/>
<dbReference type="SUPFAM" id="SSF82714">
    <property type="entry name" value="Multidrug efflux transporter AcrB TolC docking domain, DN and DC subdomains"/>
    <property type="match status" value="2"/>
</dbReference>
<feature type="transmembrane region" description="Helical" evidence="2">
    <location>
        <begin position="992"/>
        <end position="1016"/>
    </location>
</feature>
<evidence type="ECO:0000313" key="4">
    <source>
        <dbReference type="Proteomes" id="UP000184221"/>
    </source>
</evidence>
<evidence type="ECO:0000256" key="2">
    <source>
        <dbReference type="SAM" id="Phobius"/>
    </source>
</evidence>
<dbReference type="InterPro" id="IPR027463">
    <property type="entry name" value="AcrB_DN_DC_subdom"/>
</dbReference>
<dbReference type="Gene3D" id="3.30.2090.10">
    <property type="entry name" value="Multidrug efflux transporter AcrB TolC docking domain, DN and DC subdomains"/>
    <property type="match status" value="2"/>
</dbReference>
<dbReference type="OrthoDB" id="9798415at2"/>
<dbReference type="Gene3D" id="3.30.70.1320">
    <property type="entry name" value="Multidrug efflux transporter AcrB pore domain like"/>
    <property type="match status" value="1"/>
</dbReference>
<feature type="compositionally biased region" description="Basic and acidic residues" evidence="1">
    <location>
        <begin position="1023"/>
        <end position="1034"/>
    </location>
</feature>
<dbReference type="EMBL" id="FQXC01000005">
    <property type="protein sequence ID" value="SHH94575.1"/>
    <property type="molecule type" value="Genomic_DNA"/>
</dbReference>
<keyword evidence="2" id="KW-0472">Membrane</keyword>
<feature type="transmembrane region" description="Helical" evidence="2">
    <location>
        <begin position="523"/>
        <end position="545"/>
    </location>
</feature>
<feature type="transmembrane region" description="Helical" evidence="2">
    <location>
        <begin position="362"/>
        <end position="382"/>
    </location>
</feature>
<sequence length="1044" mass="109658">MQTLTFRQPRLVALILLVLISAGLSSFLSLGRQEDPTITNLFATVTTSFPGADPARVEALVTSEIEEELREIAEVDVIESVSRTGVSVVSVELLETLDEATIEQIWSEARDAVEDARRNFPAGVQPPEFNAEGISAYSAVIAVTADHVGVPITLAHAHAEALADRLRAIPSTRAVDLFGEPDEEVLIQVDPEAAAALGLTTAEISQRISAADGKVQAGRVQGAQSDLTINISGEIEALDRVGRVVLRENEDGASVVLSDIATITRGARAPAEELALANGRPAVLVGVLAQDGVQIDRWMGFVRDELAAGEDMIPVGLSEILMFDQSTYTADRLAEVGFNMAIGVSLVVAVLFITLGVRAAAIVALVLPVVSLATLASMNFIGLPIHQMSVTGLIVALGLLVDAAIVMVDEVRQRLAKGMAREEAVGDAVKRLAAPLLASTVTTALSFTPMILLPGPAGDFVGSIAIAVVLMLIWSLIVALTVTPALAGWFLRENKAAGLSVPMFGRAFEASIRWSVANPVKSIALALILPVTGFAAFPTLTAQFFPGVERDQFYLEVEMPPGTAIAETAEVAKGIDRLLQDEAGIDRVYWSIGKSGPAFYYNITGGRSQEPGYAQAMIKTATAEDAARLVPGLQAELDSSYPQARIIVRDLVQGPPVAAPVEVRLVGSDLDTLRDLGAEARALMADLPLVTQVRAGVTGGAPQVRFEIDETKARLLGFNVTDIAAQLETSLVGSEGGSLVEGTDQLSVRVRLGDATRSDLAAISDLPILLPGAGAVSAGGAMPVVPLSELATPVIEPAESVITRRNGERVNTVQAYIVPGVLPEEALQSVLASLDERGFEMPAGYRMELGGDSDARSNTVGNLLASVGLIVTLTIAAIALTFNSFRLTAVALVVCVLSAGLSMLSLAVMQYPFGINAIIGVIGSIGVSINAAIIILTGLKADPEALSGDHDAMARVVTGSSRHIISTTITTFGGFLPLILAGGGFWPPFAVAIAGGVLLSAVVSFYFTPPMFALLYRGKRRKTEEMHPEGETESPKNTLRLAAE</sequence>
<dbReference type="Proteomes" id="UP000184221">
    <property type="component" value="Unassembled WGS sequence"/>
</dbReference>
<feature type="transmembrane region" description="Helical" evidence="2">
    <location>
        <begin position="336"/>
        <end position="355"/>
    </location>
</feature>
<dbReference type="InterPro" id="IPR001036">
    <property type="entry name" value="Acrflvin-R"/>
</dbReference>
<feature type="transmembrane region" description="Helical" evidence="2">
    <location>
        <begin position="388"/>
        <end position="411"/>
    </location>
</feature>
<feature type="transmembrane region" description="Helical" evidence="2">
    <location>
        <begin position="432"/>
        <end position="452"/>
    </location>
</feature>
<feature type="region of interest" description="Disordered" evidence="1">
    <location>
        <begin position="1023"/>
        <end position="1044"/>
    </location>
</feature>
<dbReference type="GO" id="GO:0005886">
    <property type="term" value="C:plasma membrane"/>
    <property type="evidence" value="ECO:0007669"/>
    <property type="project" value="TreeGrafter"/>
</dbReference>
<dbReference type="SUPFAM" id="SSF82693">
    <property type="entry name" value="Multidrug efflux transporter AcrB pore domain, PN1, PN2, PC1 and PC2 subdomains"/>
    <property type="match status" value="2"/>
</dbReference>
<dbReference type="Gene3D" id="1.20.1640.10">
    <property type="entry name" value="Multidrug efflux transporter AcrB transmembrane domain"/>
    <property type="match status" value="2"/>
</dbReference>
<name>A0A1M5X408_9RHOB</name>
<dbReference type="PANTHER" id="PTHR32063:SF18">
    <property type="entry name" value="CATION EFFLUX SYSTEM PROTEIN"/>
    <property type="match status" value="1"/>
</dbReference>
<keyword evidence="4" id="KW-1185">Reference proteome</keyword>
<dbReference type="Pfam" id="PF00873">
    <property type="entry name" value="ACR_tran"/>
    <property type="match status" value="1"/>
</dbReference>
<dbReference type="RefSeq" id="WP_072779579.1">
    <property type="nucleotide sequence ID" value="NZ_FQXC01000005.1"/>
</dbReference>
<evidence type="ECO:0000313" key="3">
    <source>
        <dbReference type="EMBL" id="SHH94575.1"/>
    </source>
</evidence>
<accession>A0A1M5X408</accession>
<feature type="transmembrane region" description="Helical" evidence="2">
    <location>
        <begin position="889"/>
        <end position="911"/>
    </location>
</feature>
<dbReference type="PANTHER" id="PTHR32063">
    <property type="match status" value="1"/>
</dbReference>
<evidence type="ECO:0000256" key="1">
    <source>
        <dbReference type="SAM" id="MobiDB-lite"/>
    </source>
</evidence>
<dbReference type="GO" id="GO:0042910">
    <property type="term" value="F:xenobiotic transmembrane transporter activity"/>
    <property type="evidence" value="ECO:0007669"/>
    <property type="project" value="TreeGrafter"/>
</dbReference>
<feature type="transmembrane region" description="Helical" evidence="2">
    <location>
        <begin position="464"/>
        <end position="491"/>
    </location>
</feature>
<reference evidence="3 4" key="1">
    <citation type="submission" date="2016-11" db="EMBL/GenBank/DDBJ databases">
        <authorList>
            <person name="Jaros S."/>
            <person name="Januszkiewicz K."/>
            <person name="Wedrychowicz H."/>
        </authorList>
    </citation>
    <scope>NUCLEOTIDE SEQUENCE [LARGE SCALE GENOMIC DNA]</scope>
    <source>
        <strain evidence="3 4">DSM 29431</strain>
    </source>
</reference>